<dbReference type="RefSeq" id="WP_047824702.1">
    <property type="nucleotide sequence ID" value="NZ_CP011772.1"/>
</dbReference>
<sequence length="111" mass="12130">MSRYSLKPLPNHVDLFEVALGWDPGLDTFFVTVFAASDGAPDPDVRLWRGTTFREIPSASALLALVRDYAEVPDGLASRLEIDRLRNPHDQTRPISTLIVGLLGAGRGGSR</sequence>
<geneLocation type="plasmid" evidence="1 2">
    <name>p2</name>
</geneLocation>
<proteinExistence type="predicted"/>
<dbReference type="EMBL" id="CP011772">
    <property type="protein sequence ID" value="AKM12245.1"/>
    <property type="molecule type" value="Genomic_DNA"/>
</dbReference>
<evidence type="ECO:0000313" key="1">
    <source>
        <dbReference type="EMBL" id="AKM12245.1"/>
    </source>
</evidence>
<keyword evidence="1" id="KW-0614">Plasmid</keyword>
<accession>A0A0G3XL75</accession>
<dbReference type="KEGG" id="cna:AB433_19130"/>
<evidence type="ECO:0000313" key="2">
    <source>
        <dbReference type="Proteomes" id="UP000035287"/>
    </source>
</evidence>
<keyword evidence="2" id="KW-1185">Reference proteome</keyword>
<organism evidence="1 2">
    <name type="scientific">Croceicoccus naphthovorans</name>
    <dbReference type="NCBI Taxonomy" id="1348774"/>
    <lineage>
        <taxon>Bacteria</taxon>
        <taxon>Pseudomonadati</taxon>
        <taxon>Pseudomonadota</taxon>
        <taxon>Alphaproteobacteria</taxon>
        <taxon>Sphingomonadales</taxon>
        <taxon>Erythrobacteraceae</taxon>
        <taxon>Croceicoccus</taxon>
    </lineage>
</organism>
<protein>
    <submittedName>
        <fullName evidence="1">Uncharacterized protein</fullName>
    </submittedName>
</protein>
<dbReference type="PATRIC" id="fig|1348774.3.peg.4035"/>
<dbReference type="AlphaFoldDB" id="A0A0G3XL75"/>
<reference evidence="1 2" key="1">
    <citation type="submission" date="2015-06" db="EMBL/GenBank/DDBJ databases">
        <authorList>
            <person name="Zeng Y."/>
            <person name="Huang Y."/>
        </authorList>
    </citation>
    <scope>NUCLEOTIDE SEQUENCE [LARGE SCALE GENOMIC DNA]</scope>
    <source>
        <strain evidence="1 2">PQ-2</strain>
        <plasmid evidence="2">Plasmid p2</plasmid>
    </source>
</reference>
<gene>
    <name evidence="1" type="ORF">AB433_19130</name>
</gene>
<name>A0A0G3XL75_9SPHN</name>
<dbReference type="Proteomes" id="UP000035287">
    <property type="component" value="Plasmid p2"/>
</dbReference>